<keyword evidence="2" id="KW-1185">Reference proteome</keyword>
<dbReference type="EMBL" id="CABPSC010000012">
    <property type="protein sequence ID" value="VVE20575.1"/>
    <property type="molecule type" value="Genomic_DNA"/>
</dbReference>
<dbReference type="RefSeq" id="WP_150556378.1">
    <property type="nucleotide sequence ID" value="NZ_CABPSC010000012.1"/>
</dbReference>
<dbReference type="AlphaFoldDB" id="A0A5E4WBV1"/>
<proteinExistence type="predicted"/>
<organism evidence="1 2">
    <name type="scientific">Pandoraea nosoerga</name>
    <dbReference type="NCBI Taxonomy" id="2508296"/>
    <lineage>
        <taxon>Bacteria</taxon>
        <taxon>Pseudomonadati</taxon>
        <taxon>Pseudomonadota</taxon>
        <taxon>Betaproteobacteria</taxon>
        <taxon>Burkholderiales</taxon>
        <taxon>Burkholderiaceae</taxon>
        <taxon>Pandoraea</taxon>
    </lineage>
</organism>
<evidence type="ECO:0000313" key="2">
    <source>
        <dbReference type="Proteomes" id="UP000367825"/>
    </source>
</evidence>
<dbReference type="OrthoDB" id="8936579at2"/>
<evidence type="ECO:0000313" key="1">
    <source>
        <dbReference type="EMBL" id="VVE20575.1"/>
    </source>
</evidence>
<dbReference type="Proteomes" id="UP000367825">
    <property type="component" value="Unassembled WGS sequence"/>
</dbReference>
<reference evidence="1 2" key="1">
    <citation type="submission" date="2019-08" db="EMBL/GenBank/DDBJ databases">
        <authorList>
            <person name="Peeters C."/>
        </authorList>
    </citation>
    <scope>NUCLEOTIDE SEQUENCE [LARGE SCALE GENOMIC DNA]</scope>
    <source>
        <strain evidence="1 2">LMG 31109</strain>
    </source>
</reference>
<name>A0A5E4WBV1_9BURK</name>
<gene>
    <name evidence="1" type="ORF">PNO31109_03108</name>
</gene>
<sequence>MNGVHNYPIGPVNMTKPDLGGLDHARDKVQWERFALLRLTNSMAGCARTPLARQMCKPRTCLPSAELCEDLCKVSSQKTPERTPVNRAGASAALAETGDLLPVLMAELDPEGRARAKAVLCPSALQTLFVCAGERHGNARGNGGDFAHHPVAMPDSRSEGAQICASVIEGALLGMGGRNATVPFEVGLNDVTRAVADTARRWTGKSGLVGKKAWTHACQVHQSAQDFLRDVNARLQASQRELPSSAATAWMLRVAFSDAMPMHQASVRDDLPASAGLGTDEWVRCALGIEQLGDQHWGMRHRDVVSAAKLPATDTPAFTALATSISSLRPSLATLRLRNRLTARGVPTAEAATTPDAQRPA</sequence>
<protein>
    <submittedName>
        <fullName evidence="1">Uncharacterized protein</fullName>
    </submittedName>
</protein>
<accession>A0A5E4WBV1</accession>